<evidence type="ECO:0000313" key="2">
    <source>
        <dbReference type="Proteomes" id="UP000301751"/>
    </source>
</evidence>
<dbReference type="AlphaFoldDB" id="A0A480AXV1"/>
<protein>
    <submittedName>
        <fullName evidence="1">Uncharacterized protein</fullName>
    </submittedName>
</protein>
<sequence length="981" mass="103193">MHPIAHRPAPHAAWRAFHPLATLCAVAVLLPGCGGSGDDPAPVAQPVAVSGVVADGPLQGASVCYDLNDNSACDAGEPTATTDADGKYSLSIDAAAAGKHAVLALVPATAVDKDTGTAVGVAFMLKAPPSGSSGAQAVFVSPLTTVVANTAADAGISVAEATAQVQATLGLSASPLTDFTTAGAATDVGLAARAVGRVVIDTTKLAADAGVAADQAARLVREAVGGQLPVLATALEASAGGTAAERITAAAAAVATQLNLSATTVAAVAAAVAQPAAANAADTAGPFVSVRRFSYTDANTYSYQIFVGDSSQTDANGAWLAHEPRANMLNGEAIAFSRNQLYWTGSSWNNCDNGYGVVSTRPATATLPQRSVYCGGSRSESRPVWEDISGKTQREVITRMRAYPLRDTVSSTTDDTGLPVKWGPDPALLPADAVFPAGSRYNTRATRSDIGNTDRIEVAVKPTVRQADGVFRQANALEQLSLMGGNLAEAGVTVSNLNSLFVEDVPLPGQTDTALQPFKRWRLAVDVAGLKGRFYSCDVVVATGNSQACEAAGDATLAVQTQGGIRLLRVASGYPADLKSRLQRQRFWAEHVGTVFRGTTDLERSFHDQRLNKAAWDALRTALAIPEPVVPAAPAAPGAFRLLRNFSYTDAQNYSWRVYTGDESVRDAAGFFTVNETRRQLSAGAEVPFVRNRTYWSGSAWVPCPDSGAIITAQSAAPFRSVLCEGYIDEATDNLVTSLGGRLMSDVVNEIRSYNSTDAGRVSWGNWGIAAGRVPALASTRFPAGATLSIRGGRSVAVPEAIATADGDRLRIAPSPTSSEPFANWPLATSLDQVIANYPGSLRGSSVINGNVTLFVWRYTETPTNPAHTDQVEIRVAFDADGQKARFTRNNRSVSTGFSTNYQTILDTTYTIETLGDARLLKFAAMPDGFEDRFQFTRRYAERGGLVWYAFKDAVPAGQLNWTQRLNGTAWDALRTVLGVQ</sequence>
<gene>
    <name evidence="1" type="ORF">AQPW35_36460</name>
</gene>
<keyword evidence="2" id="KW-1185">Reference proteome</keyword>
<evidence type="ECO:0000313" key="1">
    <source>
        <dbReference type="EMBL" id="GCL64565.1"/>
    </source>
</evidence>
<dbReference type="EMBL" id="BJCL01000010">
    <property type="protein sequence ID" value="GCL64565.1"/>
    <property type="molecule type" value="Genomic_DNA"/>
</dbReference>
<accession>A0A480AXV1</accession>
<reference evidence="2" key="1">
    <citation type="submission" date="2019-03" db="EMBL/GenBank/DDBJ databases">
        <title>Aquabacterium pictum sp.nov., the first bacteriochlorophyll a-containing freshwater bacterium in the genus Aquabacterium of the class Betaproteobacteria.</title>
        <authorList>
            <person name="Hirose S."/>
            <person name="Tank M."/>
            <person name="Hara E."/>
            <person name="Tamaki H."/>
            <person name="Takaichi S."/>
            <person name="Haruta S."/>
            <person name="Hanada S."/>
        </authorList>
    </citation>
    <scope>NUCLEOTIDE SEQUENCE [LARGE SCALE GENOMIC DNA]</scope>
    <source>
        <strain evidence="2">W35</strain>
    </source>
</reference>
<dbReference type="Proteomes" id="UP000301751">
    <property type="component" value="Unassembled WGS sequence"/>
</dbReference>
<proteinExistence type="predicted"/>
<name>A0A480AXV1_9BURK</name>
<dbReference type="OrthoDB" id="9770871at2"/>
<comment type="caution">
    <text evidence="1">The sequence shown here is derived from an EMBL/GenBank/DDBJ whole genome shotgun (WGS) entry which is preliminary data.</text>
</comment>
<dbReference type="RefSeq" id="WP_137734294.1">
    <property type="nucleotide sequence ID" value="NZ_BJCL01000010.1"/>
</dbReference>
<organism evidence="1 2">
    <name type="scientific">Pseudaquabacterium pictum</name>
    <dbReference type="NCBI Taxonomy" id="2315236"/>
    <lineage>
        <taxon>Bacteria</taxon>
        <taxon>Pseudomonadati</taxon>
        <taxon>Pseudomonadota</taxon>
        <taxon>Betaproteobacteria</taxon>
        <taxon>Burkholderiales</taxon>
        <taxon>Sphaerotilaceae</taxon>
        <taxon>Pseudaquabacterium</taxon>
    </lineage>
</organism>